<dbReference type="InterPro" id="IPR050631">
    <property type="entry name" value="PheA/TfdB_FAD_monoxygenase"/>
</dbReference>
<dbReference type="SUPFAM" id="SSF51905">
    <property type="entry name" value="FAD/NAD(P)-binding domain"/>
    <property type="match status" value="1"/>
</dbReference>
<evidence type="ECO:0000313" key="6">
    <source>
        <dbReference type="Proteomes" id="UP001302367"/>
    </source>
</evidence>
<dbReference type="EMBL" id="CP134189">
    <property type="protein sequence ID" value="WPB05547.1"/>
    <property type="molecule type" value="Genomic_DNA"/>
</dbReference>
<evidence type="ECO:0000256" key="3">
    <source>
        <dbReference type="ARBA" id="ARBA00023002"/>
    </source>
</evidence>
<dbReference type="PANTHER" id="PTHR43476:SF5">
    <property type="entry name" value="FAD-DEPENDENT MONOOXYGENASE"/>
    <property type="match status" value="1"/>
</dbReference>
<keyword evidence="3" id="KW-0560">Oxidoreductase</keyword>
<reference evidence="5 6" key="1">
    <citation type="submission" date="2023-09" db="EMBL/GenBank/DDBJ databases">
        <title>Complete-Gapless Cercospora beticola genome.</title>
        <authorList>
            <person name="Wyatt N.A."/>
            <person name="Spanner R.E."/>
            <person name="Bolton M.D."/>
        </authorList>
    </citation>
    <scope>NUCLEOTIDE SEQUENCE [LARGE SCALE GENOMIC DNA]</scope>
    <source>
        <strain evidence="5">Cb09-40</strain>
    </source>
</reference>
<keyword evidence="1" id="KW-0285">Flavoprotein</keyword>
<evidence type="ECO:0000313" key="5">
    <source>
        <dbReference type="EMBL" id="WPB05547.1"/>
    </source>
</evidence>
<organism evidence="5 6">
    <name type="scientific">Cercospora beticola</name>
    <name type="common">Sugarbeet leaf spot fungus</name>
    <dbReference type="NCBI Taxonomy" id="122368"/>
    <lineage>
        <taxon>Eukaryota</taxon>
        <taxon>Fungi</taxon>
        <taxon>Dikarya</taxon>
        <taxon>Ascomycota</taxon>
        <taxon>Pezizomycotina</taxon>
        <taxon>Dothideomycetes</taxon>
        <taxon>Dothideomycetidae</taxon>
        <taxon>Mycosphaerellales</taxon>
        <taxon>Mycosphaerellaceae</taxon>
        <taxon>Cercospora</taxon>
    </lineage>
</organism>
<dbReference type="Pfam" id="PF01494">
    <property type="entry name" value="FAD_binding_3"/>
    <property type="match status" value="1"/>
</dbReference>
<sequence>MEAGQVVIVGAGRAGLTLGLALDQQGAQSLILEKEKEIKQDPRGVVIAGDAVRILYQFGLGPDMPKIGHELLDINFHTSSFTNPPFHQLDLKSGNMSQAVPGAVLQVQPSLEHALRKRIEASKLCTLKTSCEVTSIRHNDESVSVEYTDSEGSKQKVEAAWLVGADGKRGIVRKKFLEPTAGIRQIHSDYRYEGTWVAANLKITPPTPETHPDFPGWNIGMTPDEVYDLFWPKGWHFCSPPGKPVACGRFGPHDQHFWRHEFRQDQWDDATMNAEELLWENLTPMITRHQDADGRSFGRDIMFPRDCIEILRCRPFTFTHKVVNHWYHRRVILIGDAAHVFPPFGGQGIASGIRDAHQLAWRLRLLNLQKSKSASKQEKVLSAWAAERTQSIKTVANFTKMNGILCNQKVSFAFYALQWVEWLLSVFLRLKLPYDPQKAAERTGLQAVAGGFFLPDHDGGQKLPQIYLDSINGREILSDSILRAEKTPFHLIALVHGNQDLGYSRKAFEDILSECQIPKAVLSAASMSIVSTSLCQPASIGSFAAPTVRKFAPTPLRRLSPRQARPGYEIEAFGTRFGNDTKYIIARSDLFTFATCKDMNELRVCLRRLAEVSL</sequence>
<dbReference type="InterPro" id="IPR036188">
    <property type="entry name" value="FAD/NAD-bd_sf"/>
</dbReference>
<accession>A0ABZ0P120</accession>
<dbReference type="InterPro" id="IPR002938">
    <property type="entry name" value="FAD-bd"/>
</dbReference>
<feature type="domain" description="FAD-binding" evidence="4">
    <location>
        <begin position="5"/>
        <end position="366"/>
    </location>
</feature>
<gene>
    <name evidence="5" type="ORF">RHO25_010200</name>
</gene>
<proteinExistence type="predicted"/>
<dbReference type="PANTHER" id="PTHR43476">
    <property type="entry name" value="3-(3-HYDROXY-PHENYL)PROPIONATE/3-HYDROXYCINNAMIC ACID HYDROXYLASE"/>
    <property type="match status" value="1"/>
</dbReference>
<dbReference type="RefSeq" id="XP_065459333.1">
    <property type="nucleotide sequence ID" value="XM_065603261.1"/>
</dbReference>
<dbReference type="Proteomes" id="UP001302367">
    <property type="component" value="Chromosome 6"/>
</dbReference>
<dbReference type="GeneID" id="90644628"/>
<dbReference type="Gene3D" id="3.50.50.60">
    <property type="entry name" value="FAD/NAD(P)-binding domain"/>
    <property type="match status" value="2"/>
</dbReference>
<keyword evidence="2" id="KW-0274">FAD</keyword>
<protein>
    <recommendedName>
        <fullName evidence="4">FAD-binding domain-containing protein</fullName>
    </recommendedName>
</protein>
<evidence type="ECO:0000256" key="1">
    <source>
        <dbReference type="ARBA" id="ARBA00022630"/>
    </source>
</evidence>
<evidence type="ECO:0000256" key="2">
    <source>
        <dbReference type="ARBA" id="ARBA00022827"/>
    </source>
</evidence>
<name>A0ABZ0P120_CERBT</name>
<evidence type="ECO:0000259" key="4">
    <source>
        <dbReference type="Pfam" id="PF01494"/>
    </source>
</evidence>
<dbReference type="PRINTS" id="PR00420">
    <property type="entry name" value="RNGMNOXGNASE"/>
</dbReference>
<keyword evidence="6" id="KW-1185">Reference proteome</keyword>